<reference evidence="1 2" key="1">
    <citation type="journal article" date="2020" name="Science, e1252229">
        <title>Diverse enzymatic activities mediate antiviral immunity in prokaryotes.</title>
        <authorList>
            <person name="Gao L."/>
            <person name="Altae-Tran H."/>
            <person name="Bohning F."/>
            <person name="Makarova K.S."/>
            <person name="Segel M."/>
            <person name="Schmid-Burgk J.L."/>
            <person name="Koob J."/>
            <person name="Wolf Y.I."/>
            <person name="Koonin E.V."/>
            <person name="Zhang F."/>
        </authorList>
    </citation>
    <scope>NUCLEOTIDE SEQUENCE [LARGE SCALE GENOMIC DNA]</scope>
</reference>
<organism evidence="1 2">
    <name type="scientific">Escherichia phage PhiV-1</name>
    <dbReference type="NCBI Taxonomy" id="2744002"/>
    <lineage>
        <taxon>Viruses</taxon>
        <taxon>Duplodnaviria</taxon>
        <taxon>Heunggongvirae</taxon>
        <taxon>Uroviricota</taxon>
        <taxon>Caudoviricetes</taxon>
        <taxon>Autographivirales</taxon>
        <taxon>Autotranscriptaviridae</taxon>
        <taxon>Studiervirinae</taxon>
        <taxon>Berlinvirus</taxon>
        <taxon>Berlinvirus V1</taxon>
    </lineage>
</organism>
<keyword evidence="2" id="KW-1185">Reference proteome</keyword>
<proteinExistence type="predicted"/>
<evidence type="ECO:0000313" key="2">
    <source>
        <dbReference type="Proteomes" id="UP000516161"/>
    </source>
</evidence>
<sequence length="26" mass="2950">MLFLIAAVIFATFAFVIIDDNCWPDC</sequence>
<dbReference type="EMBL" id="MT542512">
    <property type="protein sequence ID" value="QLF85758.1"/>
    <property type="molecule type" value="Genomic_DNA"/>
</dbReference>
<evidence type="ECO:0000313" key="1">
    <source>
        <dbReference type="EMBL" id="QLF85758.1"/>
    </source>
</evidence>
<name>A0A7G3WWN0_9CAUD</name>
<dbReference type="Proteomes" id="UP000516161">
    <property type="component" value="Segment"/>
</dbReference>
<accession>A0A7G3WWN0</accession>
<protein>
    <recommendedName>
        <fullName evidence="3">Gp1.5</fullName>
    </recommendedName>
</protein>
<evidence type="ECO:0008006" key="3">
    <source>
        <dbReference type="Google" id="ProtNLM"/>
    </source>
</evidence>